<dbReference type="RefSeq" id="WP_013759366.1">
    <property type="nucleotide sequence ID" value="NC_015500.1"/>
</dbReference>
<dbReference type="STRING" id="906968.Trebr_2256"/>
<reference evidence="6" key="1">
    <citation type="submission" date="2011-04" db="EMBL/GenBank/DDBJ databases">
        <title>The complete genome of Treponema brennaborense DSM 12168.</title>
        <authorList>
            <person name="Lucas S."/>
            <person name="Han J."/>
            <person name="Lapidus A."/>
            <person name="Bruce D."/>
            <person name="Goodwin L."/>
            <person name="Pitluck S."/>
            <person name="Peters L."/>
            <person name="Kyrpides N."/>
            <person name="Mavromatis K."/>
            <person name="Ivanova N."/>
            <person name="Mikhailova N."/>
            <person name="Pagani I."/>
            <person name="Teshima H."/>
            <person name="Detter J.C."/>
            <person name="Tapia R."/>
            <person name="Han C."/>
            <person name="Land M."/>
            <person name="Hauser L."/>
            <person name="Markowitz V."/>
            <person name="Cheng J.-F."/>
            <person name="Hugenholtz P."/>
            <person name="Woyke T."/>
            <person name="Wu D."/>
            <person name="Gronow S."/>
            <person name="Wellnitz S."/>
            <person name="Brambilla E."/>
            <person name="Klenk H.-P."/>
            <person name="Eisen J.A."/>
        </authorList>
    </citation>
    <scope>NUCLEOTIDE SEQUENCE [LARGE SCALE GENOMIC DNA]</scope>
    <source>
        <strain evidence="6">DSM 12168 / CIP 105900 / DD5/3</strain>
    </source>
</reference>
<organism evidence="5 6">
    <name type="scientific">Treponema brennaborense (strain DSM 12168 / CIP 105900 / DD5/3)</name>
    <dbReference type="NCBI Taxonomy" id="906968"/>
    <lineage>
        <taxon>Bacteria</taxon>
        <taxon>Pseudomonadati</taxon>
        <taxon>Spirochaetota</taxon>
        <taxon>Spirochaetia</taxon>
        <taxon>Spirochaetales</taxon>
        <taxon>Treponemataceae</taxon>
        <taxon>Treponema</taxon>
    </lineage>
</organism>
<dbReference type="InterPro" id="IPR002586">
    <property type="entry name" value="CobQ/CobB/MinD/ParA_Nub-bd_dom"/>
</dbReference>
<evidence type="ECO:0000256" key="3">
    <source>
        <dbReference type="SAM" id="Coils"/>
    </source>
</evidence>
<evidence type="ECO:0000313" key="5">
    <source>
        <dbReference type="EMBL" id="AEE17665.1"/>
    </source>
</evidence>
<dbReference type="GO" id="GO:0005524">
    <property type="term" value="F:ATP binding"/>
    <property type="evidence" value="ECO:0007669"/>
    <property type="project" value="UniProtKB-KW"/>
</dbReference>
<keyword evidence="3" id="KW-0175">Coiled coil</keyword>
<evidence type="ECO:0000256" key="2">
    <source>
        <dbReference type="ARBA" id="ARBA00022840"/>
    </source>
</evidence>
<dbReference type="AlphaFoldDB" id="F4LLM1"/>
<dbReference type="SUPFAM" id="SSF52540">
    <property type="entry name" value="P-loop containing nucleoside triphosphate hydrolases"/>
    <property type="match status" value="1"/>
</dbReference>
<keyword evidence="2" id="KW-0067">ATP-binding</keyword>
<keyword evidence="6" id="KW-1185">Reference proteome</keyword>
<dbReference type="KEGG" id="tbe:Trebr_2256"/>
<keyword evidence="5" id="KW-0969">Cilium</keyword>
<dbReference type="InterPro" id="IPR050625">
    <property type="entry name" value="ParA/MinD_ATPase"/>
</dbReference>
<dbReference type="PANTHER" id="PTHR43384">
    <property type="entry name" value="SEPTUM SITE-DETERMINING PROTEIN MIND HOMOLOG, CHLOROPLASTIC-RELATED"/>
    <property type="match status" value="1"/>
</dbReference>
<accession>F4LLM1</accession>
<keyword evidence="5" id="KW-0282">Flagellum</keyword>
<keyword evidence="1" id="KW-0547">Nucleotide-binding</keyword>
<dbReference type="eggNOG" id="COG0455">
    <property type="taxonomic scope" value="Bacteria"/>
</dbReference>
<dbReference type="GO" id="GO:0051782">
    <property type="term" value="P:negative regulation of cell division"/>
    <property type="evidence" value="ECO:0007669"/>
    <property type="project" value="TreeGrafter"/>
</dbReference>
<dbReference type="Pfam" id="PF01656">
    <property type="entry name" value="CbiA"/>
    <property type="match status" value="1"/>
</dbReference>
<name>F4LLM1_TREBD</name>
<evidence type="ECO:0000313" key="6">
    <source>
        <dbReference type="Proteomes" id="UP000006546"/>
    </source>
</evidence>
<dbReference type="EMBL" id="CP002696">
    <property type="protein sequence ID" value="AEE17665.1"/>
    <property type="molecule type" value="Genomic_DNA"/>
</dbReference>
<proteinExistence type="predicted"/>
<dbReference type="GO" id="GO:0009898">
    <property type="term" value="C:cytoplasmic side of plasma membrane"/>
    <property type="evidence" value="ECO:0007669"/>
    <property type="project" value="TreeGrafter"/>
</dbReference>
<dbReference type="PANTHER" id="PTHR43384:SF4">
    <property type="entry name" value="CELLULOSE BIOSYNTHESIS PROTEIN BCSQ-RELATED"/>
    <property type="match status" value="1"/>
</dbReference>
<gene>
    <name evidence="5" type="ordered locus">Trebr_2256</name>
</gene>
<dbReference type="GO" id="GO:0005829">
    <property type="term" value="C:cytosol"/>
    <property type="evidence" value="ECO:0007669"/>
    <property type="project" value="TreeGrafter"/>
</dbReference>
<sequence>MQIIPVASGKGGVGKSLLSANLAIALGQAGKKVILVDLDLGASNLHLVIGHQAPKKGLGTYLSGQSSFEDIVTPSEYENVSFIPGDSEIPGMTAIKLSQKNDLIRKLQNLKTDYLILDLGAGTHLTILDMFLLSPQGIVVTAPTVTATLNGYLFLKNTVFRMMYNTFKKNSKAYAFLERLKADATSLQRLYIPKLTDHIATIDPESAAAFRRRMQQFKPRLILNMIDDPRDADKSLKIRRSCSEYLGLELEHLGVIYRDSMQDKALASRLPVIVYKPQSVLAQSVYRIAEKIMRSETLLFDTNTADSFELAEAEANDDFEAKLSYVEDLVGSGALTMGDLAETIKTQQYEITQLKKENQLLKSKIVKACSQGFKL</sequence>
<evidence type="ECO:0000259" key="4">
    <source>
        <dbReference type="Pfam" id="PF01656"/>
    </source>
</evidence>
<dbReference type="GO" id="GO:0016887">
    <property type="term" value="F:ATP hydrolysis activity"/>
    <property type="evidence" value="ECO:0007669"/>
    <property type="project" value="TreeGrafter"/>
</dbReference>
<dbReference type="Gene3D" id="3.40.50.300">
    <property type="entry name" value="P-loop containing nucleotide triphosphate hydrolases"/>
    <property type="match status" value="1"/>
</dbReference>
<dbReference type="OrthoDB" id="9773088at2"/>
<dbReference type="Proteomes" id="UP000006546">
    <property type="component" value="Chromosome"/>
</dbReference>
<feature type="domain" description="CobQ/CobB/MinD/ParA nucleotide binding" evidence="4">
    <location>
        <begin position="6"/>
        <end position="270"/>
    </location>
</feature>
<keyword evidence="5" id="KW-0966">Cell projection</keyword>
<feature type="coiled-coil region" evidence="3">
    <location>
        <begin position="344"/>
        <end position="371"/>
    </location>
</feature>
<dbReference type="InterPro" id="IPR027417">
    <property type="entry name" value="P-loop_NTPase"/>
</dbReference>
<evidence type="ECO:0000256" key="1">
    <source>
        <dbReference type="ARBA" id="ARBA00022741"/>
    </source>
</evidence>
<protein>
    <submittedName>
        <fullName evidence="5">Flagellar synthesis regulator FleN, putative</fullName>
    </submittedName>
</protein>
<dbReference type="HOGENOM" id="CLU_037612_0_2_12"/>